<dbReference type="GO" id="GO:0005634">
    <property type="term" value="C:nucleus"/>
    <property type="evidence" value="ECO:0007669"/>
    <property type="project" value="TreeGrafter"/>
</dbReference>
<dbReference type="GO" id="GO:0046872">
    <property type="term" value="F:metal ion binding"/>
    <property type="evidence" value="ECO:0007669"/>
    <property type="project" value="UniProtKB-KW"/>
</dbReference>
<keyword evidence="5" id="KW-0408">Iron</keyword>
<evidence type="ECO:0000256" key="2">
    <source>
        <dbReference type="ARBA" id="ARBA00022723"/>
    </source>
</evidence>
<name>A0A316ZH57_9BASI</name>
<dbReference type="InterPro" id="IPR032862">
    <property type="entry name" value="ALKBH6"/>
</dbReference>
<reference evidence="7 8" key="1">
    <citation type="journal article" date="2018" name="Mol. Biol. Evol.">
        <title>Broad Genomic Sampling Reveals a Smut Pathogenic Ancestry of the Fungal Clade Ustilaginomycotina.</title>
        <authorList>
            <person name="Kijpornyongpan T."/>
            <person name="Mondo S.J."/>
            <person name="Barry K."/>
            <person name="Sandor L."/>
            <person name="Lee J."/>
            <person name="Lipzen A."/>
            <person name="Pangilinan J."/>
            <person name="LaButti K."/>
            <person name="Hainaut M."/>
            <person name="Henrissat B."/>
            <person name="Grigoriev I.V."/>
            <person name="Spatafora J.W."/>
            <person name="Aime M.C."/>
        </authorList>
    </citation>
    <scope>NUCLEOTIDE SEQUENCE [LARGE SCALE GENOMIC DNA]</scope>
    <source>
        <strain evidence="7 8">MCA 4186</strain>
    </source>
</reference>
<evidence type="ECO:0000256" key="5">
    <source>
        <dbReference type="ARBA" id="ARBA00023004"/>
    </source>
</evidence>
<keyword evidence="2" id="KW-0479">Metal-binding</keyword>
<evidence type="ECO:0000256" key="6">
    <source>
        <dbReference type="SAM" id="MobiDB-lite"/>
    </source>
</evidence>
<dbReference type="RefSeq" id="XP_025601369.1">
    <property type="nucleotide sequence ID" value="XM_025741252.1"/>
</dbReference>
<dbReference type="GeneID" id="37268796"/>
<keyword evidence="3" id="KW-0223">Dioxygenase</keyword>
<keyword evidence="4" id="KW-0560">Oxidoreductase</keyword>
<keyword evidence="8" id="KW-1185">Reference proteome</keyword>
<feature type="compositionally biased region" description="Low complexity" evidence="6">
    <location>
        <begin position="72"/>
        <end position="103"/>
    </location>
</feature>
<dbReference type="OrthoDB" id="412814at2759"/>
<dbReference type="EMBL" id="KZ819283">
    <property type="protein sequence ID" value="PWO01091.1"/>
    <property type="molecule type" value="Genomic_DNA"/>
</dbReference>
<dbReference type="PANTHER" id="PTHR46030">
    <property type="entry name" value="ALPHA-KETOGLUTARATE-DEPENDENT DIOXYGENASE ALKB HOMOLOG 6"/>
    <property type="match status" value="1"/>
</dbReference>
<dbReference type="AlphaFoldDB" id="A0A316ZH57"/>
<dbReference type="STRING" id="58919.A0A316ZH57"/>
<feature type="region of interest" description="Disordered" evidence="6">
    <location>
        <begin position="72"/>
        <end position="114"/>
    </location>
</feature>
<dbReference type="GO" id="GO:0051213">
    <property type="term" value="F:dioxygenase activity"/>
    <property type="evidence" value="ECO:0007669"/>
    <property type="project" value="UniProtKB-KW"/>
</dbReference>
<gene>
    <name evidence="7" type="ORF">FA09DRAFT_327055</name>
</gene>
<accession>A0A316ZH57</accession>
<dbReference type="PANTHER" id="PTHR46030:SF1">
    <property type="entry name" value="ALPHA-KETOGLUTARATE-DEPENDENT DIOXYGENASE ALKB HOMOLOG 6"/>
    <property type="match status" value="1"/>
</dbReference>
<evidence type="ECO:0000256" key="1">
    <source>
        <dbReference type="ARBA" id="ARBA00007879"/>
    </source>
</evidence>
<feature type="compositionally biased region" description="Basic and acidic residues" evidence="6">
    <location>
        <begin position="191"/>
        <end position="207"/>
    </location>
</feature>
<protein>
    <recommendedName>
        <fullName evidence="9">Fe2OG dioxygenase domain-containing protein</fullName>
    </recommendedName>
</protein>
<evidence type="ECO:0000256" key="3">
    <source>
        <dbReference type="ARBA" id="ARBA00022964"/>
    </source>
</evidence>
<proteinExistence type="inferred from homology"/>
<dbReference type="Proteomes" id="UP000245946">
    <property type="component" value="Unassembled WGS sequence"/>
</dbReference>
<evidence type="ECO:0000313" key="7">
    <source>
        <dbReference type="EMBL" id="PWO01091.1"/>
    </source>
</evidence>
<evidence type="ECO:0008006" key="9">
    <source>
        <dbReference type="Google" id="ProtNLM"/>
    </source>
</evidence>
<organism evidence="7 8">
    <name type="scientific">Tilletiopsis washingtonensis</name>
    <dbReference type="NCBI Taxonomy" id="58919"/>
    <lineage>
        <taxon>Eukaryota</taxon>
        <taxon>Fungi</taxon>
        <taxon>Dikarya</taxon>
        <taxon>Basidiomycota</taxon>
        <taxon>Ustilaginomycotina</taxon>
        <taxon>Exobasidiomycetes</taxon>
        <taxon>Entylomatales</taxon>
        <taxon>Entylomatales incertae sedis</taxon>
        <taxon>Tilletiopsis</taxon>
    </lineage>
</organism>
<sequence length="230" mass="24505">MPQWYTGHPYIKQRLVDIGAFEASPHREGNSVLVNEYLPGQGIMATISLGSHTLLDIYRYVDDADATLSTSTSAAHADAAPTEAQAAASATTQQQEQQQRASSGSRFRAREQSPAFSILQEPRSLLLTRGDAYTSYMHGIAERDADATPHFARVINAALVEAPALRGALVEAGVATQAAPGAAGVGSIAEEEARGGEAKEGEVKREKRVSITVRDVPRVAKGLAGLLRRK</sequence>
<evidence type="ECO:0000256" key="4">
    <source>
        <dbReference type="ARBA" id="ARBA00023002"/>
    </source>
</evidence>
<dbReference type="SUPFAM" id="SSF51197">
    <property type="entry name" value="Clavaminate synthase-like"/>
    <property type="match status" value="1"/>
</dbReference>
<evidence type="ECO:0000313" key="8">
    <source>
        <dbReference type="Proteomes" id="UP000245946"/>
    </source>
</evidence>
<comment type="similarity">
    <text evidence="1">Belongs to the alkB family.</text>
</comment>
<feature type="region of interest" description="Disordered" evidence="6">
    <location>
        <begin position="180"/>
        <end position="207"/>
    </location>
</feature>
<dbReference type="Gene3D" id="2.60.120.1520">
    <property type="match status" value="1"/>
</dbReference>